<reference evidence="2 4" key="2">
    <citation type="submission" date="2018-11" db="EMBL/GenBank/DDBJ databases">
        <authorList>
            <consortium name="Pathogen Informatics"/>
        </authorList>
    </citation>
    <scope>NUCLEOTIDE SEQUENCE [LARGE SCALE GENOMIC DNA]</scope>
</reference>
<dbReference type="AlphaFoldDB" id="A0A0N4UMI0"/>
<gene>
    <name evidence="2" type="ORF">DME_LOCUS10578</name>
</gene>
<dbReference type="SMART" id="SM00034">
    <property type="entry name" value="CLECT"/>
    <property type="match status" value="1"/>
</dbReference>
<dbReference type="InterPro" id="IPR001304">
    <property type="entry name" value="C-type_lectin-like"/>
</dbReference>
<dbReference type="PANTHER" id="PTHR22803">
    <property type="entry name" value="MANNOSE, PHOSPHOLIPASE, LECTIN RECEPTOR RELATED"/>
    <property type="match status" value="1"/>
</dbReference>
<dbReference type="InterPro" id="IPR016186">
    <property type="entry name" value="C-type_lectin-like/link_sf"/>
</dbReference>
<feature type="domain" description="C-type lectin" evidence="1">
    <location>
        <begin position="63"/>
        <end position="170"/>
    </location>
</feature>
<dbReference type="EMBL" id="UYYG01001226">
    <property type="protein sequence ID" value="VDN60605.1"/>
    <property type="molecule type" value="Genomic_DNA"/>
</dbReference>
<evidence type="ECO:0000313" key="3">
    <source>
        <dbReference type="Proteomes" id="UP000038040"/>
    </source>
</evidence>
<dbReference type="Pfam" id="PF00059">
    <property type="entry name" value="Lectin_C"/>
    <property type="match status" value="1"/>
</dbReference>
<dbReference type="OrthoDB" id="5826661at2759"/>
<dbReference type="PROSITE" id="PS50041">
    <property type="entry name" value="C_TYPE_LECTIN_2"/>
    <property type="match status" value="1"/>
</dbReference>
<reference evidence="5" key="1">
    <citation type="submission" date="2017-02" db="UniProtKB">
        <authorList>
            <consortium name="WormBaseParasite"/>
        </authorList>
    </citation>
    <scope>IDENTIFICATION</scope>
</reference>
<evidence type="ECO:0000313" key="2">
    <source>
        <dbReference type="EMBL" id="VDN60605.1"/>
    </source>
</evidence>
<evidence type="ECO:0000313" key="4">
    <source>
        <dbReference type="Proteomes" id="UP000274756"/>
    </source>
</evidence>
<dbReference type="STRING" id="318479.A0A0N4UMI0"/>
<dbReference type="InterPro" id="IPR050111">
    <property type="entry name" value="C-type_lectin/snaclec_domain"/>
</dbReference>
<protein>
    <submittedName>
        <fullName evidence="5">C-type lectin domain-containing protein</fullName>
    </submittedName>
</protein>
<keyword evidence="4" id="KW-1185">Reference proteome</keyword>
<proteinExistence type="predicted"/>
<name>A0A0N4UMI0_DRAME</name>
<dbReference type="Proteomes" id="UP000274756">
    <property type="component" value="Unassembled WGS sequence"/>
</dbReference>
<dbReference type="InterPro" id="IPR016187">
    <property type="entry name" value="CTDL_fold"/>
</dbReference>
<dbReference type="Proteomes" id="UP000038040">
    <property type="component" value="Unplaced"/>
</dbReference>
<organism evidence="3 5">
    <name type="scientific">Dracunculus medinensis</name>
    <name type="common">Guinea worm</name>
    <dbReference type="NCBI Taxonomy" id="318479"/>
    <lineage>
        <taxon>Eukaryota</taxon>
        <taxon>Metazoa</taxon>
        <taxon>Ecdysozoa</taxon>
        <taxon>Nematoda</taxon>
        <taxon>Chromadorea</taxon>
        <taxon>Rhabditida</taxon>
        <taxon>Spirurina</taxon>
        <taxon>Dracunculoidea</taxon>
        <taxon>Dracunculidae</taxon>
        <taxon>Dracunculus</taxon>
    </lineage>
</organism>
<evidence type="ECO:0000313" key="5">
    <source>
        <dbReference type="WBParaSite" id="DME_0000905701-mRNA-1"/>
    </source>
</evidence>
<sequence length="185" mass="21065">MPMTTYVIHFMDCPGGYCLSHHVCVERKCELDPLAPLDIFLNRYIPSTSSPITCSAEWTKNDKLNACYIVRYGSYDYQRGNEHCISLGGHLASVHSSEEMYFINSIAGGTTYWIGFHNDGSQRWDDSTVVNYTNYRRTQPDQCCPRAAAFCTLVNFIGHNGQWDDAGCDRLWVHQINIVCKKFLA</sequence>
<dbReference type="WBParaSite" id="DME_0000905701-mRNA-1">
    <property type="protein sequence ID" value="DME_0000905701-mRNA-1"/>
    <property type="gene ID" value="DME_0000905701"/>
</dbReference>
<evidence type="ECO:0000259" key="1">
    <source>
        <dbReference type="PROSITE" id="PS50041"/>
    </source>
</evidence>
<dbReference type="SUPFAM" id="SSF56436">
    <property type="entry name" value="C-type lectin-like"/>
    <property type="match status" value="1"/>
</dbReference>
<accession>A0A0N4UMI0</accession>
<dbReference type="CDD" id="cd00037">
    <property type="entry name" value="CLECT"/>
    <property type="match status" value="1"/>
</dbReference>
<dbReference type="Gene3D" id="3.10.100.10">
    <property type="entry name" value="Mannose-Binding Protein A, subunit A"/>
    <property type="match status" value="1"/>
</dbReference>